<reference evidence="2" key="1">
    <citation type="journal article" date="2014" name="Int. J. Syst. Evol. Microbiol.">
        <title>Complete genome sequence of Corynebacterium casei LMG S-19264T (=DSM 44701T), isolated from a smear-ripened cheese.</title>
        <authorList>
            <consortium name="US DOE Joint Genome Institute (JGI-PGF)"/>
            <person name="Walter F."/>
            <person name="Albersmeier A."/>
            <person name="Kalinowski J."/>
            <person name="Ruckert C."/>
        </authorList>
    </citation>
    <scope>NUCLEOTIDE SEQUENCE</scope>
    <source>
        <strain evidence="2">KCTC 12711</strain>
    </source>
</reference>
<name>A0A918S1H8_9GAMM</name>
<dbReference type="EMBL" id="BMXA01000007">
    <property type="protein sequence ID" value="GHA19263.1"/>
    <property type="molecule type" value="Genomic_DNA"/>
</dbReference>
<dbReference type="AlphaFoldDB" id="A0A918S1H8"/>
<gene>
    <name evidence="2" type="ORF">GCM10008090_31340</name>
</gene>
<organism evidence="2 3">
    <name type="scientific">Arenicella chitinivorans</name>
    <dbReference type="NCBI Taxonomy" id="1329800"/>
    <lineage>
        <taxon>Bacteria</taxon>
        <taxon>Pseudomonadati</taxon>
        <taxon>Pseudomonadota</taxon>
        <taxon>Gammaproteobacteria</taxon>
        <taxon>Arenicellales</taxon>
        <taxon>Arenicellaceae</taxon>
        <taxon>Arenicella</taxon>
    </lineage>
</organism>
<sequence>MKTFSRLSMAGAGLIALLLLVPGTAAAKGSVHIDIPGLSIGVHDDHYRHHRKQYRGDRHLKKRHYRKRHRQSYYHDKYYRDPYYSNQYYYGGGRRDYRSRYTPRCPTAGFSDYYLRNRDCYRHKDHFHCGN</sequence>
<dbReference type="Proteomes" id="UP000614811">
    <property type="component" value="Unassembled WGS sequence"/>
</dbReference>
<feature type="signal peptide" evidence="1">
    <location>
        <begin position="1"/>
        <end position="27"/>
    </location>
</feature>
<evidence type="ECO:0000313" key="2">
    <source>
        <dbReference type="EMBL" id="GHA19263.1"/>
    </source>
</evidence>
<keyword evidence="1" id="KW-0732">Signal</keyword>
<dbReference type="RefSeq" id="WP_189402656.1">
    <property type="nucleotide sequence ID" value="NZ_BMXA01000007.1"/>
</dbReference>
<evidence type="ECO:0000313" key="3">
    <source>
        <dbReference type="Proteomes" id="UP000614811"/>
    </source>
</evidence>
<feature type="chain" id="PRO_5037093573" evidence="1">
    <location>
        <begin position="28"/>
        <end position="131"/>
    </location>
</feature>
<evidence type="ECO:0000256" key="1">
    <source>
        <dbReference type="SAM" id="SignalP"/>
    </source>
</evidence>
<accession>A0A918S1H8</accession>
<proteinExistence type="predicted"/>
<protein>
    <submittedName>
        <fullName evidence="2">Uncharacterized protein</fullName>
    </submittedName>
</protein>
<reference evidence="2" key="2">
    <citation type="submission" date="2020-09" db="EMBL/GenBank/DDBJ databases">
        <authorList>
            <person name="Sun Q."/>
            <person name="Kim S."/>
        </authorList>
    </citation>
    <scope>NUCLEOTIDE SEQUENCE</scope>
    <source>
        <strain evidence="2">KCTC 12711</strain>
    </source>
</reference>
<keyword evidence="3" id="KW-1185">Reference proteome</keyword>
<comment type="caution">
    <text evidence="2">The sequence shown here is derived from an EMBL/GenBank/DDBJ whole genome shotgun (WGS) entry which is preliminary data.</text>
</comment>